<dbReference type="EMBL" id="CP097899">
    <property type="protein sequence ID" value="URN93967.1"/>
    <property type="molecule type" value="Genomic_DNA"/>
</dbReference>
<dbReference type="InterPro" id="IPR051599">
    <property type="entry name" value="Cell_Envelope_Assoc"/>
</dbReference>
<dbReference type="PANTHER" id="PTHR30336">
    <property type="entry name" value="INNER MEMBRANE PROTEIN, PROBABLE PERMEASE"/>
    <property type="match status" value="1"/>
</dbReference>
<feature type="transmembrane region" description="Helical" evidence="1">
    <location>
        <begin position="42"/>
        <end position="65"/>
    </location>
</feature>
<dbReference type="InterPro" id="IPR003848">
    <property type="entry name" value="DUF218"/>
</dbReference>
<feature type="domain" description="DUF218" evidence="2">
    <location>
        <begin position="76"/>
        <end position="218"/>
    </location>
</feature>
<sequence length="237" mass="26946">MKVNQVNRSKLPSDNESYEDSEVVVKKVKRPRKKIGFFGKCFRLFILFISLIFIWCLYCYGLLLYGNKDGSLQHADAGIVLGAALWNNVPSPALRERLDAAITLYEEGTIDYIILSGGKGSNASLLSEAEGMRDYLIKAGIPDEKLLLEKQSTDTYENLLFSYEVAKQHNLNSFIIITHNYHGERSADIATFLNMENVQVNGVKTQVLNESYHYTREVLAYTKWQLNKLLSPLGIYF</sequence>
<dbReference type="InterPro" id="IPR014729">
    <property type="entry name" value="Rossmann-like_a/b/a_fold"/>
</dbReference>
<gene>
    <name evidence="3" type="ORF">NAG76_19415</name>
</gene>
<name>A0A9J6ZD51_9BACL</name>
<keyword evidence="1" id="KW-0812">Transmembrane</keyword>
<keyword evidence="1" id="KW-0472">Membrane</keyword>
<dbReference type="AlphaFoldDB" id="A0A9J6ZD51"/>
<keyword evidence="1" id="KW-1133">Transmembrane helix</keyword>
<evidence type="ECO:0000313" key="3">
    <source>
        <dbReference type="EMBL" id="URN93967.1"/>
    </source>
</evidence>
<evidence type="ECO:0000259" key="2">
    <source>
        <dbReference type="Pfam" id="PF02698"/>
    </source>
</evidence>
<evidence type="ECO:0000313" key="4">
    <source>
        <dbReference type="Proteomes" id="UP001056756"/>
    </source>
</evidence>
<dbReference type="Gene3D" id="3.40.50.620">
    <property type="entry name" value="HUPs"/>
    <property type="match status" value="1"/>
</dbReference>
<protein>
    <submittedName>
        <fullName evidence="3">YdcF family protein</fullName>
    </submittedName>
</protein>
<dbReference type="Proteomes" id="UP001056756">
    <property type="component" value="Chromosome"/>
</dbReference>
<dbReference type="KEGG" id="plig:NAG76_19415"/>
<dbReference type="PANTHER" id="PTHR30336:SF20">
    <property type="entry name" value="DUF218 DOMAIN-CONTAINING PROTEIN"/>
    <property type="match status" value="1"/>
</dbReference>
<evidence type="ECO:0000256" key="1">
    <source>
        <dbReference type="SAM" id="Phobius"/>
    </source>
</evidence>
<dbReference type="GO" id="GO:0005886">
    <property type="term" value="C:plasma membrane"/>
    <property type="evidence" value="ECO:0007669"/>
    <property type="project" value="TreeGrafter"/>
</dbReference>
<accession>A0A9J6ZD51</accession>
<dbReference type="Pfam" id="PF02698">
    <property type="entry name" value="DUF218"/>
    <property type="match status" value="1"/>
</dbReference>
<proteinExistence type="predicted"/>
<dbReference type="CDD" id="cd06259">
    <property type="entry name" value="YdcF-like"/>
    <property type="match status" value="1"/>
</dbReference>
<reference evidence="3" key="1">
    <citation type="submission" date="2022-05" db="EMBL/GenBank/DDBJ databases">
        <title>Novel bacterial taxa in a minimal lignocellulolytic consortium and its capacity to transform plastics disclosed by genome-resolved metagenomics.</title>
        <authorList>
            <person name="Rodriguez C.A.D."/>
            <person name="Diaz-Garcia L."/>
            <person name="Herrera K."/>
            <person name="Tarazona N.A."/>
            <person name="Sproer C."/>
            <person name="Overmann J."/>
            <person name="Jimenez D.J."/>
        </authorList>
    </citation>
    <scope>NUCLEOTIDE SEQUENCE</scope>
    <source>
        <strain evidence="3">MAG5</strain>
    </source>
</reference>
<organism evidence="3 4">
    <name type="scientific">Candidatus Pristimantibacillus lignocellulolyticus</name>
    <dbReference type="NCBI Taxonomy" id="2994561"/>
    <lineage>
        <taxon>Bacteria</taxon>
        <taxon>Bacillati</taxon>
        <taxon>Bacillota</taxon>
        <taxon>Bacilli</taxon>
        <taxon>Bacillales</taxon>
        <taxon>Paenibacillaceae</taxon>
        <taxon>Candidatus Pristimantibacillus</taxon>
    </lineage>
</organism>